<comment type="caution">
    <text evidence="4">The sequence shown here is derived from an EMBL/GenBank/DDBJ whole genome shotgun (WGS) entry which is preliminary data.</text>
</comment>
<dbReference type="InterPro" id="IPR016181">
    <property type="entry name" value="Acyl_CoA_acyltransferase"/>
</dbReference>
<evidence type="ECO:0000313" key="4">
    <source>
        <dbReference type="EMBL" id="CCI84567.1"/>
    </source>
</evidence>
<evidence type="ECO:0000256" key="1">
    <source>
        <dbReference type="ARBA" id="ARBA00022679"/>
    </source>
</evidence>
<dbReference type="Proteomes" id="UP000009311">
    <property type="component" value="Unassembled WGS sequence"/>
</dbReference>
<evidence type="ECO:0000313" key="5">
    <source>
        <dbReference type="Proteomes" id="UP000009311"/>
    </source>
</evidence>
<dbReference type="OrthoDB" id="9789605at2"/>
<dbReference type="Pfam" id="PF13508">
    <property type="entry name" value="Acetyltransf_7"/>
    <property type="match status" value="1"/>
</dbReference>
<feature type="domain" description="N-acetyltransferase" evidence="3">
    <location>
        <begin position="1"/>
        <end position="141"/>
    </location>
</feature>
<keyword evidence="5" id="KW-1185">Reference proteome</keyword>
<dbReference type="Gene3D" id="3.40.630.30">
    <property type="match status" value="1"/>
</dbReference>
<dbReference type="STRING" id="1423790.BN53_00325"/>
<dbReference type="GO" id="GO:0016747">
    <property type="term" value="F:acyltransferase activity, transferring groups other than amino-acyl groups"/>
    <property type="evidence" value="ECO:0007669"/>
    <property type="project" value="InterPro"/>
</dbReference>
<dbReference type="PANTHER" id="PTHR43800:SF1">
    <property type="entry name" value="PEPTIDYL-LYSINE N-ACETYLTRANSFERASE YJAB"/>
    <property type="match status" value="1"/>
</dbReference>
<dbReference type="PROSITE" id="PS51186">
    <property type="entry name" value="GNAT"/>
    <property type="match status" value="1"/>
</dbReference>
<sequence>MIRKFENSDTAEVMQLWLNGNLDAHPFIEKEYWQANFQEVEKQLLDAEVFVYEQDGQIKGFIGLMGNYIAGIFVDRNSRSTGIGQKLLDYVKDRHEALLLEVYQKNQRAIDFYRRQGFIISSEQVDEEADEIDLTMTWSRKKQ</sequence>
<keyword evidence="2 4" id="KW-0012">Acyltransferase</keyword>
<keyword evidence="1 4" id="KW-0808">Transferase</keyword>
<dbReference type="RefSeq" id="WP_009559119.1">
    <property type="nucleotide sequence ID" value="NZ_AYZN01000012.1"/>
</dbReference>
<dbReference type="NCBIfam" id="NF007853">
    <property type="entry name" value="PRK10562.1"/>
    <property type="match status" value="1"/>
</dbReference>
<dbReference type="SUPFAM" id="SSF55729">
    <property type="entry name" value="Acyl-CoA N-acyltransferases (Nat)"/>
    <property type="match status" value="1"/>
</dbReference>
<dbReference type="AlphaFoldDB" id="I7IYL2"/>
<dbReference type="CDD" id="cd04301">
    <property type="entry name" value="NAT_SF"/>
    <property type="match status" value="1"/>
</dbReference>
<protein>
    <submittedName>
        <fullName evidence="4">Acetyltransferase</fullName>
        <ecNumber evidence="4">2.3.1.-</ecNumber>
    </submittedName>
</protein>
<evidence type="ECO:0000256" key="2">
    <source>
        <dbReference type="ARBA" id="ARBA00023315"/>
    </source>
</evidence>
<dbReference type="PANTHER" id="PTHR43800">
    <property type="entry name" value="PEPTIDYL-LYSINE N-ACETYLTRANSFERASE YJAB"/>
    <property type="match status" value="1"/>
</dbReference>
<name>I7IYL2_9LACO</name>
<dbReference type="EMBL" id="CAKD01000006">
    <property type="protein sequence ID" value="CCI84567.1"/>
    <property type="molecule type" value="Genomic_DNA"/>
</dbReference>
<organism evidence="4 5">
    <name type="scientific">Lactobacillus pasteurii DSM 23907 = CRBIP 24.76</name>
    <dbReference type="NCBI Taxonomy" id="1423790"/>
    <lineage>
        <taxon>Bacteria</taxon>
        <taxon>Bacillati</taxon>
        <taxon>Bacillota</taxon>
        <taxon>Bacilli</taxon>
        <taxon>Lactobacillales</taxon>
        <taxon>Lactobacillaceae</taxon>
        <taxon>Lactobacillus</taxon>
    </lineage>
</organism>
<dbReference type="InterPro" id="IPR000182">
    <property type="entry name" value="GNAT_dom"/>
</dbReference>
<reference evidence="4 5" key="1">
    <citation type="submission" date="2012-06" db="EMBL/GenBank/DDBJ databases">
        <title>Draft Genome Sequence of Lactobacillus pasteurii CRBIP 24.76T.</title>
        <authorList>
            <person name="Cousin S."/>
            <person name="Bouchier C."/>
            <person name="Loux V."/>
            <person name="Ma L."/>
            <person name="Creno S."/>
            <person name="Bizet C."/>
            <person name="Clermont D."/>
        </authorList>
    </citation>
    <scope>NUCLEOTIDE SEQUENCE [LARGE SCALE GENOMIC DNA]</scope>
    <source>
        <strain evidence="5">CRBIP 24.76T</strain>
    </source>
</reference>
<accession>I7IYL2</accession>
<proteinExistence type="predicted"/>
<evidence type="ECO:0000259" key="3">
    <source>
        <dbReference type="PROSITE" id="PS51186"/>
    </source>
</evidence>
<dbReference type="PATRIC" id="fig|1423790.3.peg.716"/>
<dbReference type="eggNOG" id="COG0456">
    <property type="taxonomic scope" value="Bacteria"/>
</dbReference>
<gene>
    <name evidence="4" type="ORF">BN53_00325</name>
</gene>
<dbReference type="EC" id="2.3.1.-" evidence="4"/>